<keyword evidence="4" id="KW-1185">Reference proteome</keyword>
<gene>
    <name evidence="3" type="ORF">EIB73_10595</name>
</gene>
<feature type="signal peptide" evidence="2">
    <location>
        <begin position="1"/>
        <end position="19"/>
    </location>
</feature>
<feature type="chain" id="PRO_5018080691" description="TonB C-terminal domain-containing protein" evidence="2">
    <location>
        <begin position="20"/>
        <end position="209"/>
    </location>
</feature>
<dbReference type="OrthoDB" id="1095452at2"/>
<reference evidence="4" key="1">
    <citation type="submission" date="2018-11" db="EMBL/GenBank/DDBJ databases">
        <title>Proposal to divide the Flavobacteriaceae and reorganize its genera based on Amino Acid Identity values calculated from whole genome sequences.</title>
        <authorList>
            <person name="Nicholson A.C."/>
            <person name="Gulvik C.A."/>
            <person name="Whitney A.M."/>
            <person name="Humrighouse B.W."/>
            <person name="Bell M."/>
            <person name="Holmes B."/>
            <person name="Steigerwalt A.G."/>
            <person name="Villarma A."/>
            <person name="Sheth M."/>
            <person name="Batra D."/>
            <person name="Pryor J."/>
            <person name="Bernardet J.-F."/>
            <person name="Hugo C."/>
            <person name="Kampfer P."/>
            <person name="Newman J.D."/>
            <person name="McQuiston J.R."/>
        </authorList>
    </citation>
    <scope>NUCLEOTIDE SEQUENCE [LARGE SCALE GENOMIC DNA]</scope>
    <source>
        <strain evidence="4">G0081</strain>
    </source>
</reference>
<evidence type="ECO:0000313" key="3">
    <source>
        <dbReference type="EMBL" id="AZI33605.1"/>
    </source>
</evidence>
<proteinExistence type="predicted"/>
<name>A0A3G8XJD6_9FLAO</name>
<dbReference type="KEGG" id="ccas:EIB73_10595"/>
<organism evidence="3 4">
    <name type="scientific">Kaistella carnis</name>
    <dbReference type="NCBI Taxonomy" id="1241979"/>
    <lineage>
        <taxon>Bacteria</taxon>
        <taxon>Pseudomonadati</taxon>
        <taxon>Bacteroidota</taxon>
        <taxon>Flavobacteriia</taxon>
        <taxon>Flavobacteriales</taxon>
        <taxon>Weeksellaceae</taxon>
        <taxon>Chryseobacterium group</taxon>
        <taxon>Kaistella</taxon>
    </lineage>
</organism>
<dbReference type="AlphaFoldDB" id="A0A3G8XJD6"/>
<dbReference type="Proteomes" id="UP000270185">
    <property type="component" value="Chromosome"/>
</dbReference>
<protein>
    <recommendedName>
        <fullName evidence="5">TonB C-terminal domain-containing protein</fullName>
    </recommendedName>
</protein>
<sequence length="209" mass="24340">MTKKLLHLYFLLFLSFCFGQQNKEFKEVKNFYDYQRYMLNNEFKKRFDKEVSPEQKMTVKNDFKEFMLKLDSIQNAALLNALVRVKIREDLNGIQLKNTNTKQTPSPKKSDLSSDAQYPGGFELMRKQLVESFYSDAILANEKVLKTSLVFVVEKDGSISSVKADGDNFTFNRQAEIALYLLPEKFSPAYVKGTAVRYRFRLPLAMNFD</sequence>
<evidence type="ECO:0008006" key="5">
    <source>
        <dbReference type="Google" id="ProtNLM"/>
    </source>
</evidence>
<dbReference type="RefSeq" id="WP_125025227.1">
    <property type="nucleotide sequence ID" value="NZ_CP034159.1"/>
</dbReference>
<evidence type="ECO:0000313" key="4">
    <source>
        <dbReference type="Proteomes" id="UP000270185"/>
    </source>
</evidence>
<evidence type="ECO:0000256" key="1">
    <source>
        <dbReference type="SAM" id="MobiDB-lite"/>
    </source>
</evidence>
<feature type="compositionally biased region" description="Polar residues" evidence="1">
    <location>
        <begin position="96"/>
        <end position="107"/>
    </location>
</feature>
<evidence type="ECO:0000256" key="2">
    <source>
        <dbReference type="SAM" id="SignalP"/>
    </source>
</evidence>
<feature type="region of interest" description="Disordered" evidence="1">
    <location>
        <begin position="96"/>
        <end position="115"/>
    </location>
</feature>
<accession>A0A3G8XJD6</accession>
<dbReference type="EMBL" id="CP034159">
    <property type="protein sequence ID" value="AZI33605.1"/>
    <property type="molecule type" value="Genomic_DNA"/>
</dbReference>
<keyword evidence="2" id="KW-0732">Signal</keyword>